<dbReference type="KEGG" id="gog:C1280_04085"/>
<dbReference type="EMBL" id="CP025958">
    <property type="protein sequence ID" value="AWM36273.1"/>
    <property type="molecule type" value="Genomic_DNA"/>
</dbReference>
<accession>A0A2Z3GR70</accession>
<organism evidence="1 2">
    <name type="scientific">Gemmata obscuriglobus</name>
    <dbReference type="NCBI Taxonomy" id="114"/>
    <lineage>
        <taxon>Bacteria</taxon>
        <taxon>Pseudomonadati</taxon>
        <taxon>Planctomycetota</taxon>
        <taxon>Planctomycetia</taxon>
        <taxon>Gemmatales</taxon>
        <taxon>Gemmataceae</taxon>
        <taxon>Gemmata</taxon>
    </lineage>
</organism>
<dbReference type="InterPro" id="IPR025132">
    <property type="entry name" value="DUF4058"/>
</dbReference>
<protein>
    <submittedName>
        <fullName evidence="1">DUF4058 domain-containing protein</fullName>
    </submittedName>
</protein>
<evidence type="ECO:0000313" key="1">
    <source>
        <dbReference type="EMBL" id="AWM36273.1"/>
    </source>
</evidence>
<keyword evidence="2" id="KW-1185">Reference proteome</keyword>
<dbReference type="Pfam" id="PF13267">
    <property type="entry name" value="DUF4058"/>
    <property type="match status" value="1"/>
</dbReference>
<dbReference type="OrthoDB" id="272536at2"/>
<dbReference type="AlphaFoldDB" id="A0A2Z3GR70"/>
<gene>
    <name evidence="1" type="ORF">C1280_04085</name>
</gene>
<name>A0A2Z3GR70_9BACT</name>
<reference evidence="1 2" key="1">
    <citation type="submission" date="2018-01" db="EMBL/GenBank/DDBJ databases">
        <title>G. obscuriglobus.</title>
        <authorList>
            <person name="Franke J."/>
            <person name="Blomberg W."/>
            <person name="Selmecki A."/>
        </authorList>
    </citation>
    <scope>NUCLEOTIDE SEQUENCE [LARGE SCALE GENOMIC DNA]</scope>
    <source>
        <strain evidence="1 2">DSM 5831</strain>
    </source>
</reference>
<sequence length="263" mass="29082">MPSPFPGMDPWLEGEEVFPDLHHTLITYLRDVVNAALPPGYVATTANRVWVDDELRREPDVALFGRDRGSNGGDGIAVALEGLVAIGQRLSPEPIEEPYLEIVSAKGRRLVTAVEVISLTNKKAGEQGRKTYQDKQHEYALSGVHLVEIDLLRRGPHVTATPLRELHKRLGTFDYHVSVVVGGVVPSHFAVGVKLADRLPAFEIPLDRDVPPVRVDLQPLLDRCYDSGKYAVLANYREPCDPPLAPEQQAWAEDVIRARGLLP</sequence>
<evidence type="ECO:0000313" key="2">
    <source>
        <dbReference type="Proteomes" id="UP000245802"/>
    </source>
</evidence>
<proteinExistence type="predicted"/>
<dbReference type="RefSeq" id="WP_010042785.1">
    <property type="nucleotide sequence ID" value="NZ_CP025958.1"/>
</dbReference>
<dbReference type="Proteomes" id="UP000245802">
    <property type="component" value="Chromosome"/>
</dbReference>